<dbReference type="Pfam" id="PF15919">
    <property type="entry name" value="HicB_lk_antitox"/>
    <property type="match status" value="1"/>
</dbReference>
<dbReference type="EMBL" id="BPQJ01000009">
    <property type="protein sequence ID" value="GJD62154.1"/>
    <property type="molecule type" value="Genomic_DNA"/>
</dbReference>
<gene>
    <name evidence="3" type="ORF">MPEAHAMD_2305</name>
</gene>
<feature type="compositionally biased region" description="Basic and acidic residues" evidence="1">
    <location>
        <begin position="63"/>
        <end position="76"/>
    </location>
</feature>
<evidence type="ECO:0000259" key="2">
    <source>
        <dbReference type="Pfam" id="PF15919"/>
    </source>
</evidence>
<accession>A0AA37M4J9</accession>
<evidence type="ECO:0000313" key="3">
    <source>
        <dbReference type="EMBL" id="GJD62154.1"/>
    </source>
</evidence>
<keyword evidence="4" id="KW-1185">Reference proteome</keyword>
<reference evidence="3" key="1">
    <citation type="journal article" date="2016" name="Front. Microbiol.">
        <title>Genome Sequence of the Piezophilic, Mesophilic Sulfate-Reducing Bacterium Desulfovibrio indicus J2T.</title>
        <authorList>
            <person name="Cao J."/>
            <person name="Maignien L."/>
            <person name="Shao Z."/>
            <person name="Alain K."/>
            <person name="Jebbar M."/>
        </authorList>
    </citation>
    <scope>NUCLEOTIDE SEQUENCE</scope>
    <source>
        <strain evidence="3">JCM 32048</strain>
    </source>
</reference>
<dbReference type="InterPro" id="IPR031807">
    <property type="entry name" value="HicB-like"/>
</dbReference>
<sequence length="124" mass="12783">MAHLVVPVHEENGADGAGFPDCPSATTVASDLDTLSVRAAGMLAFHAAGMAEDGDALPPPRSVSERRDDPASRENSADAIIGLIDVDRPGKAVRVNLSVEESILRRIDRAAAKARLAGGSASGR</sequence>
<comment type="caution">
    <text evidence="3">The sequence shown here is derived from an EMBL/GenBank/DDBJ whole genome shotgun (WGS) entry which is preliminary data.</text>
</comment>
<dbReference type="AlphaFoldDB" id="A0AA37M4J9"/>
<dbReference type="Proteomes" id="UP001055286">
    <property type="component" value="Unassembled WGS sequence"/>
</dbReference>
<proteinExistence type="predicted"/>
<dbReference type="Gene3D" id="3.30.160.250">
    <property type="match status" value="1"/>
</dbReference>
<reference evidence="3" key="2">
    <citation type="submission" date="2021-08" db="EMBL/GenBank/DDBJ databases">
        <authorList>
            <person name="Tani A."/>
            <person name="Ola A."/>
            <person name="Ogura Y."/>
            <person name="Katsura K."/>
            <person name="Hayashi T."/>
        </authorList>
    </citation>
    <scope>NUCLEOTIDE SEQUENCE</scope>
    <source>
        <strain evidence="3">JCM 32048</strain>
    </source>
</reference>
<name>A0AA37M4J9_9HYPH</name>
<evidence type="ECO:0000313" key="4">
    <source>
        <dbReference type="Proteomes" id="UP001055286"/>
    </source>
</evidence>
<feature type="region of interest" description="Disordered" evidence="1">
    <location>
        <begin position="49"/>
        <end position="76"/>
    </location>
</feature>
<dbReference type="RefSeq" id="WP_099898834.1">
    <property type="nucleotide sequence ID" value="NZ_BPQJ01000009.1"/>
</dbReference>
<protein>
    <recommendedName>
        <fullName evidence="2">HicB-like antitoxin of toxin-antitoxin system domain-containing protein</fullName>
    </recommendedName>
</protein>
<organism evidence="3 4">
    <name type="scientific">Methylobacterium frigidaeris</name>
    <dbReference type="NCBI Taxonomy" id="2038277"/>
    <lineage>
        <taxon>Bacteria</taxon>
        <taxon>Pseudomonadati</taxon>
        <taxon>Pseudomonadota</taxon>
        <taxon>Alphaproteobacteria</taxon>
        <taxon>Hyphomicrobiales</taxon>
        <taxon>Methylobacteriaceae</taxon>
        <taxon>Methylobacterium</taxon>
    </lineage>
</organism>
<evidence type="ECO:0000256" key="1">
    <source>
        <dbReference type="SAM" id="MobiDB-lite"/>
    </source>
</evidence>
<feature type="domain" description="HicB-like antitoxin of toxin-antitoxin system" evidence="2">
    <location>
        <begin position="10"/>
        <end position="115"/>
    </location>
</feature>
<dbReference type="InterPro" id="IPR035069">
    <property type="entry name" value="TTHA1013/TTHA0281-like"/>
</dbReference>
<dbReference type="SUPFAM" id="SSF143100">
    <property type="entry name" value="TTHA1013/TTHA0281-like"/>
    <property type="match status" value="1"/>
</dbReference>